<dbReference type="Gene3D" id="1.10.418.40">
    <property type="entry name" value="Autophagy protein 6/Beclin 1"/>
    <property type="match status" value="1"/>
</dbReference>
<dbReference type="PANTHER" id="PTHR15157">
    <property type="entry name" value="UV RADIATION RESISTANCE-ASSOCIATED GENE PROTEIN"/>
    <property type="match status" value="1"/>
</dbReference>
<organism evidence="3 4">
    <name type="scientific">Cercopithifilaria johnstoni</name>
    <dbReference type="NCBI Taxonomy" id="2874296"/>
    <lineage>
        <taxon>Eukaryota</taxon>
        <taxon>Metazoa</taxon>
        <taxon>Ecdysozoa</taxon>
        <taxon>Nematoda</taxon>
        <taxon>Chromadorea</taxon>
        <taxon>Rhabditida</taxon>
        <taxon>Spirurina</taxon>
        <taxon>Spiruromorpha</taxon>
        <taxon>Filarioidea</taxon>
        <taxon>Onchocercidae</taxon>
        <taxon>Cercopithifilaria</taxon>
    </lineage>
</organism>
<gene>
    <name evidence="3" type="ORF">CJOHNSTONI_LOCUS6292</name>
</gene>
<dbReference type="GO" id="GO:0005768">
    <property type="term" value="C:endosome"/>
    <property type="evidence" value="ECO:0007669"/>
    <property type="project" value="TreeGrafter"/>
</dbReference>
<protein>
    <recommendedName>
        <fullName evidence="5">UV radiation resistance-associated gene protein</fullName>
    </recommendedName>
</protein>
<sequence>MTSKRSNEVIKMQENLLKRKAALSLAEDNLLLIASHLAWRRRKMVGDLMHIYVINLNTSQKARLMPSSCSCHSIACITGLHLPDSSSFPGHSDVEISAAMGYVVQALSLLSRIYNFPYQYTMYFFGSKSTIKDPILEETYPLYGMARNREKFEEGMLLLNKNISQLRWSFGITTKKVGKTLSNLQDLLLHIVSERYDTSLDSAFQRPSFSYRGVGKIDISSHKGTKRSTEFNQESKPSKMGSSNLYRQASIASTKSTLLFDSLTFATLALAPPQNDEDNRVKKTFCDFE</sequence>
<dbReference type="Pfam" id="PF10186">
    <property type="entry name" value="ATG14"/>
    <property type="match status" value="1"/>
</dbReference>
<comment type="caution">
    <text evidence="3">The sequence shown here is derived from an EMBL/GenBank/DDBJ whole genome shotgun (WGS) entry which is preliminary data.</text>
</comment>
<evidence type="ECO:0008006" key="5">
    <source>
        <dbReference type="Google" id="ProtNLM"/>
    </source>
</evidence>
<dbReference type="PANTHER" id="PTHR15157:SF5">
    <property type="entry name" value="UV RADIATION RESISTANCE-ASSOCIATED GENE PROTEIN"/>
    <property type="match status" value="1"/>
</dbReference>
<evidence type="ECO:0000313" key="4">
    <source>
        <dbReference type="Proteomes" id="UP000746747"/>
    </source>
</evidence>
<dbReference type="InterPro" id="IPR038274">
    <property type="entry name" value="Atg6/Beclin_C_sf"/>
</dbReference>
<keyword evidence="4" id="KW-1185">Reference proteome</keyword>
<feature type="compositionally biased region" description="Polar residues" evidence="2">
    <location>
        <begin position="230"/>
        <end position="243"/>
    </location>
</feature>
<evidence type="ECO:0000313" key="3">
    <source>
        <dbReference type="EMBL" id="CAG9536362.1"/>
    </source>
</evidence>
<proteinExistence type="predicted"/>
<evidence type="ECO:0000256" key="1">
    <source>
        <dbReference type="ARBA" id="ARBA00023054"/>
    </source>
</evidence>
<dbReference type="GO" id="GO:0000323">
    <property type="term" value="C:lytic vacuole"/>
    <property type="evidence" value="ECO:0007669"/>
    <property type="project" value="TreeGrafter"/>
</dbReference>
<dbReference type="GO" id="GO:0035493">
    <property type="term" value="P:SNARE complex assembly"/>
    <property type="evidence" value="ECO:0007669"/>
    <property type="project" value="TreeGrafter"/>
</dbReference>
<evidence type="ECO:0000256" key="2">
    <source>
        <dbReference type="SAM" id="MobiDB-lite"/>
    </source>
</evidence>
<dbReference type="Proteomes" id="UP000746747">
    <property type="component" value="Unassembled WGS sequence"/>
</dbReference>
<dbReference type="OrthoDB" id="72772at2759"/>
<dbReference type="AlphaFoldDB" id="A0A8J2QAG0"/>
<name>A0A8J2QAG0_9BILA</name>
<reference evidence="3" key="1">
    <citation type="submission" date="2021-09" db="EMBL/GenBank/DDBJ databases">
        <authorList>
            <consortium name="Pathogen Informatics"/>
        </authorList>
    </citation>
    <scope>NUCLEOTIDE SEQUENCE</scope>
</reference>
<dbReference type="GO" id="GO:0000149">
    <property type="term" value="F:SNARE binding"/>
    <property type="evidence" value="ECO:0007669"/>
    <property type="project" value="TreeGrafter"/>
</dbReference>
<keyword evidence="1" id="KW-0175">Coiled coil</keyword>
<dbReference type="GO" id="GO:0032991">
    <property type="term" value="C:protein-containing complex"/>
    <property type="evidence" value="ECO:0007669"/>
    <property type="project" value="UniProtKB-ARBA"/>
</dbReference>
<dbReference type="InterPro" id="IPR018791">
    <property type="entry name" value="UV_resistance/autophagy_Atg14"/>
</dbReference>
<feature type="region of interest" description="Disordered" evidence="2">
    <location>
        <begin position="222"/>
        <end position="243"/>
    </location>
</feature>
<accession>A0A8J2QAG0</accession>
<dbReference type="EMBL" id="CAKAEH010001446">
    <property type="protein sequence ID" value="CAG9536362.1"/>
    <property type="molecule type" value="Genomic_DNA"/>
</dbReference>